<dbReference type="AlphaFoldDB" id="A0A3P7IZR3"/>
<dbReference type="InterPro" id="IPR036770">
    <property type="entry name" value="Ankyrin_rpt-contain_sf"/>
</dbReference>
<organism evidence="4 5">
    <name type="scientific">Strongylus vulgaris</name>
    <name type="common">Blood worm</name>
    <dbReference type="NCBI Taxonomy" id="40348"/>
    <lineage>
        <taxon>Eukaryota</taxon>
        <taxon>Metazoa</taxon>
        <taxon>Ecdysozoa</taxon>
        <taxon>Nematoda</taxon>
        <taxon>Chromadorea</taxon>
        <taxon>Rhabditida</taxon>
        <taxon>Rhabditina</taxon>
        <taxon>Rhabditomorpha</taxon>
        <taxon>Strongyloidea</taxon>
        <taxon>Strongylidae</taxon>
        <taxon>Strongylus</taxon>
    </lineage>
</organism>
<evidence type="ECO:0000313" key="4">
    <source>
        <dbReference type="EMBL" id="VDM78710.1"/>
    </source>
</evidence>
<dbReference type="SUPFAM" id="SSF48403">
    <property type="entry name" value="Ankyrin repeat"/>
    <property type="match status" value="1"/>
</dbReference>
<feature type="repeat" description="ANK" evidence="3">
    <location>
        <begin position="55"/>
        <end position="87"/>
    </location>
</feature>
<sequence length="151" mass="16573">MKILSKTPPKTKSIGIDDHGITGEIPLHWAARNGHANVVALLANERVDINALNKTGESALLIASRYGHVDVVQALLERGASATIQDQQVHLTPRQLRHLVDFWPCSPEDVRSILQNTNTTTAVAIAYPWSIIRFCRAELQSRLPPRGSASP</sequence>
<evidence type="ECO:0000256" key="2">
    <source>
        <dbReference type="ARBA" id="ARBA00023043"/>
    </source>
</evidence>
<keyword evidence="5" id="KW-1185">Reference proteome</keyword>
<dbReference type="OrthoDB" id="340620at2759"/>
<gene>
    <name evidence="4" type="ORF">SVUK_LOCUS13708</name>
</gene>
<keyword evidence="2 3" id="KW-0040">ANK repeat</keyword>
<evidence type="ECO:0000256" key="3">
    <source>
        <dbReference type="PROSITE-ProRule" id="PRU00023"/>
    </source>
</evidence>
<proteinExistence type="predicted"/>
<dbReference type="EMBL" id="UYYB01102725">
    <property type="protein sequence ID" value="VDM78710.1"/>
    <property type="molecule type" value="Genomic_DNA"/>
</dbReference>
<dbReference type="InterPro" id="IPR002110">
    <property type="entry name" value="Ankyrin_rpt"/>
</dbReference>
<feature type="repeat" description="ANK" evidence="3">
    <location>
        <begin position="22"/>
        <end position="54"/>
    </location>
</feature>
<dbReference type="Gene3D" id="1.25.40.20">
    <property type="entry name" value="Ankyrin repeat-containing domain"/>
    <property type="match status" value="1"/>
</dbReference>
<dbReference type="PROSITE" id="PS50088">
    <property type="entry name" value="ANK_REPEAT"/>
    <property type="match status" value="2"/>
</dbReference>
<evidence type="ECO:0000256" key="1">
    <source>
        <dbReference type="ARBA" id="ARBA00022737"/>
    </source>
</evidence>
<dbReference type="PANTHER" id="PTHR24198">
    <property type="entry name" value="ANKYRIN REPEAT AND PROTEIN KINASE DOMAIN-CONTAINING PROTEIN"/>
    <property type="match status" value="1"/>
</dbReference>
<name>A0A3P7IZR3_STRVU</name>
<dbReference type="PANTHER" id="PTHR24198:SF165">
    <property type="entry name" value="ANKYRIN REPEAT-CONTAINING PROTEIN-RELATED"/>
    <property type="match status" value="1"/>
</dbReference>
<protein>
    <submittedName>
        <fullName evidence="4">Uncharacterized protein</fullName>
    </submittedName>
</protein>
<dbReference type="PRINTS" id="PR01415">
    <property type="entry name" value="ANKYRIN"/>
</dbReference>
<dbReference type="PROSITE" id="PS50297">
    <property type="entry name" value="ANK_REP_REGION"/>
    <property type="match status" value="2"/>
</dbReference>
<dbReference type="Proteomes" id="UP000270094">
    <property type="component" value="Unassembled WGS sequence"/>
</dbReference>
<reference evidence="4 5" key="1">
    <citation type="submission" date="2018-11" db="EMBL/GenBank/DDBJ databases">
        <authorList>
            <consortium name="Pathogen Informatics"/>
        </authorList>
    </citation>
    <scope>NUCLEOTIDE SEQUENCE [LARGE SCALE GENOMIC DNA]</scope>
</reference>
<dbReference type="SMART" id="SM00248">
    <property type="entry name" value="ANK"/>
    <property type="match status" value="2"/>
</dbReference>
<evidence type="ECO:0000313" key="5">
    <source>
        <dbReference type="Proteomes" id="UP000270094"/>
    </source>
</evidence>
<keyword evidence="1" id="KW-0677">Repeat</keyword>
<feature type="non-terminal residue" evidence="4">
    <location>
        <position position="151"/>
    </location>
</feature>
<accession>A0A3P7IZR3</accession>
<dbReference type="Pfam" id="PF12796">
    <property type="entry name" value="Ank_2"/>
    <property type="match status" value="1"/>
</dbReference>